<dbReference type="AlphaFoldDB" id="A0A7J4IZL9"/>
<reference evidence="3" key="1">
    <citation type="journal article" date="2020" name="bioRxiv">
        <title>A rank-normalized archaeal taxonomy based on genome phylogeny resolves widespread incomplete and uneven classifications.</title>
        <authorList>
            <person name="Rinke C."/>
            <person name="Chuvochina M."/>
            <person name="Mussig A.J."/>
            <person name="Chaumeil P.-A."/>
            <person name="Waite D.W."/>
            <person name="Whitman W.B."/>
            <person name="Parks D.H."/>
            <person name="Hugenholtz P."/>
        </authorList>
    </citation>
    <scope>NUCLEOTIDE SEQUENCE [LARGE SCALE GENOMIC DNA]</scope>
</reference>
<name>A0A7J4IZL9_9ARCH</name>
<dbReference type="Proteomes" id="UP000565078">
    <property type="component" value="Unassembled WGS sequence"/>
</dbReference>
<dbReference type="Pfam" id="PF05016">
    <property type="entry name" value="ParE_toxin"/>
    <property type="match status" value="1"/>
</dbReference>
<evidence type="ECO:0000313" key="2">
    <source>
        <dbReference type="EMBL" id="HIH10344.1"/>
    </source>
</evidence>
<comment type="caution">
    <text evidence="2">The sequence shown here is derived from an EMBL/GenBank/DDBJ whole genome shotgun (WGS) entry which is preliminary data.</text>
</comment>
<gene>
    <name evidence="2" type="ORF">HA254_06805</name>
</gene>
<keyword evidence="1" id="KW-1277">Toxin-antitoxin system</keyword>
<dbReference type="InterPro" id="IPR035093">
    <property type="entry name" value="RelE/ParE_toxin_dom_sf"/>
</dbReference>
<organism evidence="2 3">
    <name type="scientific">Candidatus Iainarchaeum sp</name>
    <dbReference type="NCBI Taxonomy" id="3101447"/>
    <lineage>
        <taxon>Archaea</taxon>
        <taxon>Candidatus Iainarchaeota</taxon>
        <taxon>Candidatus Iainarchaeia</taxon>
        <taxon>Candidatus Iainarchaeales</taxon>
        <taxon>Candidatus Iainarchaeaceae</taxon>
        <taxon>Candidatus Iainarchaeum</taxon>
    </lineage>
</organism>
<dbReference type="EMBL" id="DUGC01000109">
    <property type="protein sequence ID" value="HIH10344.1"/>
    <property type="molecule type" value="Genomic_DNA"/>
</dbReference>
<protein>
    <submittedName>
        <fullName evidence="2">Type II toxin-antitoxin system RelE/ParE family toxin</fullName>
    </submittedName>
</protein>
<dbReference type="SUPFAM" id="SSF143011">
    <property type="entry name" value="RelE-like"/>
    <property type="match status" value="1"/>
</dbReference>
<dbReference type="Gene3D" id="3.30.2310.20">
    <property type="entry name" value="RelE-like"/>
    <property type="match status" value="1"/>
</dbReference>
<accession>A0A7J4IZL9</accession>
<evidence type="ECO:0000313" key="3">
    <source>
        <dbReference type="Proteomes" id="UP000565078"/>
    </source>
</evidence>
<sequence length="87" mass="10330">MIEMPYKEVLTKLFLDDVKDAKKDKLLLERLHKKMDDILQNPEHYPVKHYNLKGKRAAHIGSFVIVFKIVGEDVVFLKFKHHDHAYD</sequence>
<dbReference type="InterPro" id="IPR007712">
    <property type="entry name" value="RelE/ParE_toxin"/>
</dbReference>
<evidence type="ECO:0000256" key="1">
    <source>
        <dbReference type="ARBA" id="ARBA00022649"/>
    </source>
</evidence>
<proteinExistence type="predicted"/>